<feature type="region of interest" description="Disordered" evidence="1">
    <location>
        <begin position="1"/>
        <end position="184"/>
    </location>
</feature>
<dbReference type="EMBL" id="ML994247">
    <property type="protein sequence ID" value="KAF2197346.1"/>
    <property type="molecule type" value="Genomic_DNA"/>
</dbReference>
<keyword evidence="3" id="KW-1185">Reference proteome</keyword>
<feature type="compositionally biased region" description="Polar residues" evidence="1">
    <location>
        <begin position="1"/>
        <end position="12"/>
    </location>
</feature>
<gene>
    <name evidence="2" type="ORF">GQ43DRAFT_213074</name>
</gene>
<feature type="compositionally biased region" description="Polar residues" evidence="1">
    <location>
        <begin position="85"/>
        <end position="107"/>
    </location>
</feature>
<evidence type="ECO:0000313" key="3">
    <source>
        <dbReference type="Proteomes" id="UP000799536"/>
    </source>
</evidence>
<name>A0A9P4MNP5_9PLEO</name>
<feature type="compositionally biased region" description="Polar residues" evidence="1">
    <location>
        <begin position="151"/>
        <end position="170"/>
    </location>
</feature>
<comment type="caution">
    <text evidence="2">The sequence shown here is derived from an EMBL/GenBank/DDBJ whole genome shotgun (WGS) entry which is preliminary data.</text>
</comment>
<accession>A0A9P4MNP5</accession>
<sequence>MPSSTSRAPSLTKSEKTLFSPLEKSINNTNKAGCDEPPSTRPLLRGLPAPPSPIKSENSPFNQVPKEKPSFSPLLQYENLPLSPLPQSANSPFSPLEKQTPNNSTHKIGSDVPSDYLYPKPGVIFGQPTPPKSRKNMPLNVTGSPFAKYGNENSPFSQLGKQDKSPSQTGGACKFELPYKPISD</sequence>
<reference evidence="2" key="1">
    <citation type="journal article" date="2020" name="Stud. Mycol.">
        <title>101 Dothideomycetes genomes: a test case for predicting lifestyles and emergence of pathogens.</title>
        <authorList>
            <person name="Haridas S."/>
            <person name="Albert R."/>
            <person name="Binder M."/>
            <person name="Bloem J."/>
            <person name="Labutti K."/>
            <person name="Salamov A."/>
            <person name="Andreopoulos B."/>
            <person name="Baker S."/>
            <person name="Barry K."/>
            <person name="Bills G."/>
            <person name="Bluhm B."/>
            <person name="Cannon C."/>
            <person name="Castanera R."/>
            <person name="Culley D."/>
            <person name="Daum C."/>
            <person name="Ezra D."/>
            <person name="Gonzalez J."/>
            <person name="Henrissat B."/>
            <person name="Kuo A."/>
            <person name="Liang C."/>
            <person name="Lipzen A."/>
            <person name="Lutzoni F."/>
            <person name="Magnuson J."/>
            <person name="Mondo S."/>
            <person name="Nolan M."/>
            <person name="Ohm R."/>
            <person name="Pangilinan J."/>
            <person name="Park H.-J."/>
            <person name="Ramirez L."/>
            <person name="Alfaro M."/>
            <person name="Sun H."/>
            <person name="Tritt A."/>
            <person name="Yoshinaga Y."/>
            <person name="Zwiers L.-H."/>
            <person name="Turgeon B."/>
            <person name="Goodwin S."/>
            <person name="Spatafora J."/>
            <person name="Crous P."/>
            <person name="Grigoriev I."/>
        </authorList>
    </citation>
    <scope>NUCLEOTIDE SEQUENCE</scope>
    <source>
        <strain evidence="2">ATCC 74209</strain>
    </source>
</reference>
<protein>
    <submittedName>
        <fullName evidence="2">Uncharacterized protein</fullName>
    </submittedName>
</protein>
<evidence type="ECO:0000256" key="1">
    <source>
        <dbReference type="SAM" id="MobiDB-lite"/>
    </source>
</evidence>
<organism evidence="2 3">
    <name type="scientific">Delitschia confertaspora ATCC 74209</name>
    <dbReference type="NCBI Taxonomy" id="1513339"/>
    <lineage>
        <taxon>Eukaryota</taxon>
        <taxon>Fungi</taxon>
        <taxon>Dikarya</taxon>
        <taxon>Ascomycota</taxon>
        <taxon>Pezizomycotina</taxon>
        <taxon>Dothideomycetes</taxon>
        <taxon>Pleosporomycetidae</taxon>
        <taxon>Pleosporales</taxon>
        <taxon>Delitschiaceae</taxon>
        <taxon>Delitschia</taxon>
    </lineage>
</organism>
<proteinExistence type="predicted"/>
<dbReference type="Proteomes" id="UP000799536">
    <property type="component" value="Unassembled WGS sequence"/>
</dbReference>
<evidence type="ECO:0000313" key="2">
    <source>
        <dbReference type="EMBL" id="KAF2197346.1"/>
    </source>
</evidence>
<dbReference type="AlphaFoldDB" id="A0A9P4MNP5"/>